<reference evidence="1 2" key="1">
    <citation type="submission" date="2018-03" db="EMBL/GenBank/DDBJ databases">
        <authorList>
            <person name="Keele B.F."/>
        </authorList>
    </citation>
    <scope>NUCLEOTIDE SEQUENCE [LARGE SCALE GENOMIC DNA]</scope>
    <source>
        <strain evidence="1 2">CECT 8626</strain>
    </source>
</reference>
<dbReference type="OrthoDB" id="129521at2"/>
<dbReference type="Proteomes" id="UP000244924">
    <property type="component" value="Unassembled WGS sequence"/>
</dbReference>
<evidence type="ECO:0008006" key="3">
    <source>
        <dbReference type="Google" id="ProtNLM"/>
    </source>
</evidence>
<protein>
    <recommendedName>
        <fullName evidence="3">ABM domain-containing protein</fullName>
    </recommendedName>
</protein>
<evidence type="ECO:0000313" key="2">
    <source>
        <dbReference type="Proteomes" id="UP000244924"/>
    </source>
</evidence>
<keyword evidence="2" id="KW-1185">Reference proteome</keyword>
<dbReference type="AlphaFoldDB" id="A0A2R8B5S1"/>
<dbReference type="RefSeq" id="WP_108852271.1">
    <property type="nucleotide sequence ID" value="NZ_OMOQ01000001.1"/>
</dbReference>
<dbReference type="EMBL" id="OMOQ01000001">
    <property type="protein sequence ID" value="SPH17873.1"/>
    <property type="molecule type" value="Genomic_DNA"/>
</dbReference>
<evidence type="ECO:0000313" key="1">
    <source>
        <dbReference type="EMBL" id="SPH17873.1"/>
    </source>
</evidence>
<accession>A0A2R8B5S1</accession>
<proteinExistence type="predicted"/>
<sequence>MPKLIATHEVDDVAHWLASPKRDEVFAGLAKDLTTFVLPGDSNRVALSMDVADMDALDAMMKSDRGAEAMKYDGVRPETIVMYIEG</sequence>
<organism evidence="1 2">
    <name type="scientific">Albidovulum aquaemixtae</name>
    <dbReference type="NCBI Taxonomy" id="1542388"/>
    <lineage>
        <taxon>Bacteria</taxon>
        <taxon>Pseudomonadati</taxon>
        <taxon>Pseudomonadota</taxon>
        <taxon>Alphaproteobacteria</taxon>
        <taxon>Rhodobacterales</taxon>
        <taxon>Paracoccaceae</taxon>
        <taxon>Albidovulum</taxon>
    </lineage>
</organism>
<gene>
    <name evidence="1" type="ORF">DEA8626_01401</name>
</gene>
<name>A0A2R8B5S1_9RHOB</name>